<comment type="caution">
    <text evidence="2">The sequence shown here is derived from an EMBL/GenBank/DDBJ whole genome shotgun (WGS) entry which is preliminary data.</text>
</comment>
<gene>
    <name evidence="2" type="ORF">So717_13810</name>
</gene>
<evidence type="ECO:0000313" key="3">
    <source>
        <dbReference type="Proteomes" id="UP000436522"/>
    </source>
</evidence>
<keyword evidence="1" id="KW-0812">Transmembrane</keyword>
<sequence length="186" mass="20177">MLDAVDRAAEDDTVELRDVVAEIGDRTITPVILVVALLLVSPLSGVPGIPTICAIIIILLSLQGLAGRRLWLPRWMMRAEVKGHRLQQAVQWMRKPADWIDRNSHPRLQYLTRGPMRLLILAQCAVIPLGWPALELLPGVTSLAAATVGLFAFGLFARDGYFVIAGYIGMVAVPVGALALLNVAVL</sequence>
<dbReference type="RefSeq" id="WP_238840707.1">
    <property type="nucleotide sequence ID" value="NZ_BLIV01000002.1"/>
</dbReference>
<dbReference type="AlphaFoldDB" id="A0A640VMD3"/>
<feature type="transmembrane region" description="Helical" evidence="1">
    <location>
        <begin position="164"/>
        <end position="185"/>
    </location>
</feature>
<dbReference type="PANTHER" id="PTHR41795">
    <property type="entry name" value="EXOPOLYSACCHARIDE SYNTHESIS PROTEIN"/>
    <property type="match status" value="1"/>
</dbReference>
<dbReference type="Pfam" id="PF06055">
    <property type="entry name" value="ExoD"/>
    <property type="match status" value="1"/>
</dbReference>
<dbReference type="InterPro" id="IPR010331">
    <property type="entry name" value="ExoD"/>
</dbReference>
<dbReference type="EMBL" id="BLIV01000002">
    <property type="protein sequence ID" value="GFE49628.1"/>
    <property type="molecule type" value="Genomic_DNA"/>
</dbReference>
<name>A0A640VMD3_9RHOB</name>
<protein>
    <recommendedName>
        <fullName evidence="4">Exopolysaccharide synthesis, ExoD</fullName>
    </recommendedName>
</protein>
<keyword evidence="1" id="KW-1133">Transmembrane helix</keyword>
<accession>A0A640VMD3</accession>
<keyword evidence="3" id="KW-1185">Reference proteome</keyword>
<evidence type="ECO:0000256" key="1">
    <source>
        <dbReference type="SAM" id="Phobius"/>
    </source>
</evidence>
<feature type="transmembrane region" description="Helical" evidence="1">
    <location>
        <begin position="49"/>
        <end position="67"/>
    </location>
</feature>
<reference evidence="2 3" key="1">
    <citation type="submission" date="2019-12" db="EMBL/GenBank/DDBJ databases">
        <title>Roseobacter cerasinus sp. nov., isolated from seawater around aquaculture.</title>
        <authorList>
            <person name="Muramatsu S."/>
            <person name="Takabe Y."/>
            <person name="Mori K."/>
            <person name="Takaichi S."/>
            <person name="Hanada S."/>
        </authorList>
    </citation>
    <scope>NUCLEOTIDE SEQUENCE [LARGE SCALE GENOMIC DNA]</scope>
    <source>
        <strain evidence="2 3">AI77</strain>
    </source>
</reference>
<proteinExistence type="predicted"/>
<evidence type="ECO:0008006" key="4">
    <source>
        <dbReference type="Google" id="ProtNLM"/>
    </source>
</evidence>
<dbReference type="PIRSF" id="PIRSF033239">
    <property type="entry name" value="ExoD"/>
    <property type="match status" value="1"/>
</dbReference>
<organism evidence="2 3">
    <name type="scientific">Roseobacter cerasinus</name>
    <dbReference type="NCBI Taxonomy" id="2602289"/>
    <lineage>
        <taxon>Bacteria</taxon>
        <taxon>Pseudomonadati</taxon>
        <taxon>Pseudomonadota</taxon>
        <taxon>Alphaproteobacteria</taxon>
        <taxon>Rhodobacterales</taxon>
        <taxon>Roseobacteraceae</taxon>
        <taxon>Roseobacter</taxon>
    </lineage>
</organism>
<evidence type="ECO:0000313" key="2">
    <source>
        <dbReference type="EMBL" id="GFE49628.1"/>
    </source>
</evidence>
<keyword evidence="1" id="KW-0472">Membrane</keyword>
<dbReference type="Proteomes" id="UP000436522">
    <property type="component" value="Unassembled WGS sequence"/>
</dbReference>
<dbReference type="PANTHER" id="PTHR41795:SF1">
    <property type="entry name" value="EXOPOLYSACCHARIDE SYNTHESIS PROTEIN"/>
    <property type="match status" value="1"/>
</dbReference>